<gene>
    <name evidence="1" type="ORF">H2198_001493</name>
</gene>
<reference evidence="1" key="1">
    <citation type="submission" date="2022-10" db="EMBL/GenBank/DDBJ databases">
        <title>Culturing micro-colonial fungi from biological soil crusts in the Mojave desert and describing Neophaeococcomyces mojavensis, and introducing the new genera and species Taxawa tesnikishii.</title>
        <authorList>
            <person name="Kurbessoian T."/>
            <person name="Stajich J.E."/>
        </authorList>
    </citation>
    <scope>NUCLEOTIDE SEQUENCE</scope>
    <source>
        <strain evidence="1">JES_112</strain>
    </source>
</reference>
<sequence length="564" mass="59824">MKLSLLCSLTVTAFTLLSSVDASSNPGTSINGNPFPSLLDVTTEDLITGLESGLFTSVDLAYVARIYEVNSTLHAVTQLNPDALSIAATLDAERANGTIRGPLHGIPILIKNNIATADAMDNTAGSYALAGARVPRDSTIAAKLRKAGAVILGKTNLSQWANFRSSNSSNGWSAIGGQVVAAYFPDQDPSGSSSGSGVASSLGLALAALGSETDGSIISPSDANNLVGIKPTVGLTPRDLVIPISQHQDTVGPMARTVLDAAYLLTAIAGYSPDDNYTSAIPYPNHVTPDYTASLNFSALRGARIGIPRNVFDSPAIRSSPYAAILETFDTYALPLLREAGAVIVDNTNWPGYDIEPANASTIVLEADFITNLASYLSQLTVNPQNVHSVADVRNFTQHFPLEDYPDRDTAVWDDALDYYGGQGNTSPEFWSNYTLLQYLAGPLGLTGSLTNYCLDALIMPTFFASHFPAILGSPVVSVPMGSYPAGTNVTQNNRGDLNETGPGIPFGLAFMAERFSEQKLIGLAYAFEQRTNVRSKVLPLAQNTPQTELADIVGHKKERRAKL</sequence>
<evidence type="ECO:0000313" key="1">
    <source>
        <dbReference type="EMBL" id="KAJ9662359.1"/>
    </source>
</evidence>
<keyword evidence="2" id="KW-1185">Reference proteome</keyword>
<comment type="caution">
    <text evidence="1">The sequence shown here is derived from an EMBL/GenBank/DDBJ whole genome shotgun (WGS) entry which is preliminary data.</text>
</comment>
<dbReference type="EMBL" id="JAPDRQ010000016">
    <property type="protein sequence ID" value="KAJ9662359.1"/>
    <property type="molecule type" value="Genomic_DNA"/>
</dbReference>
<organism evidence="1 2">
    <name type="scientific">Neophaeococcomyces mojaviensis</name>
    <dbReference type="NCBI Taxonomy" id="3383035"/>
    <lineage>
        <taxon>Eukaryota</taxon>
        <taxon>Fungi</taxon>
        <taxon>Dikarya</taxon>
        <taxon>Ascomycota</taxon>
        <taxon>Pezizomycotina</taxon>
        <taxon>Eurotiomycetes</taxon>
        <taxon>Chaetothyriomycetidae</taxon>
        <taxon>Chaetothyriales</taxon>
        <taxon>Chaetothyriales incertae sedis</taxon>
        <taxon>Neophaeococcomyces</taxon>
    </lineage>
</organism>
<dbReference type="Proteomes" id="UP001172386">
    <property type="component" value="Unassembled WGS sequence"/>
</dbReference>
<proteinExistence type="predicted"/>
<accession>A0ACC3AHM4</accession>
<evidence type="ECO:0000313" key="2">
    <source>
        <dbReference type="Proteomes" id="UP001172386"/>
    </source>
</evidence>
<protein>
    <submittedName>
        <fullName evidence="1">Uncharacterized protein</fullName>
    </submittedName>
</protein>
<name>A0ACC3AHM4_9EURO</name>